<proteinExistence type="predicted"/>
<organism evidence="2 3">
    <name type="scientific">Melipona bicolor</name>
    <dbReference type="NCBI Taxonomy" id="60889"/>
    <lineage>
        <taxon>Eukaryota</taxon>
        <taxon>Metazoa</taxon>
        <taxon>Ecdysozoa</taxon>
        <taxon>Arthropoda</taxon>
        <taxon>Hexapoda</taxon>
        <taxon>Insecta</taxon>
        <taxon>Pterygota</taxon>
        <taxon>Neoptera</taxon>
        <taxon>Endopterygota</taxon>
        <taxon>Hymenoptera</taxon>
        <taxon>Apocrita</taxon>
        <taxon>Aculeata</taxon>
        <taxon>Apoidea</taxon>
        <taxon>Anthophila</taxon>
        <taxon>Apidae</taxon>
        <taxon>Melipona</taxon>
    </lineage>
</organism>
<keyword evidence="3" id="KW-1185">Reference proteome</keyword>
<dbReference type="AlphaFoldDB" id="A0AA40FX43"/>
<sequence length="89" mass="9998">MDRVACSKRQGNSVEDVKQRNIATLAQTSQECTWEMISTSTGSNRHTTKNQRPKTPKPQLQKSRKPKIITSAVLPNFTGTREKLKDLGD</sequence>
<evidence type="ECO:0000256" key="1">
    <source>
        <dbReference type="SAM" id="MobiDB-lite"/>
    </source>
</evidence>
<accession>A0AA40FX43</accession>
<evidence type="ECO:0000313" key="3">
    <source>
        <dbReference type="Proteomes" id="UP001177670"/>
    </source>
</evidence>
<evidence type="ECO:0000313" key="2">
    <source>
        <dbReference type="EMBL" id="KAK1126630.1"/>
    </source>
</evidence>
<feature type="compositionally biased region" description="Basic and acidic residues" evidence="1">
    <location>
        <begin position="80"/>
        <end position="89"/>
    </location>
</feature>
<name>A0AA40FX43_9HYME</name>
<gene>
    <name evidence="2" type="ORF">K0M31_004257</name>
</gene>
<dbReference type="Proteomes" id="UP001177670">
    <property type="component" value="Unassembled WGS sequence"/>
</dbReference>
<feature type="region of interest" description="Disordered" evidence="1">
    <location>
        <begin position="37"/>
        <end position="89"/>
    </location>
</feature>
<reference evidence="2" key="1">
    <citation type="submission" date="2021-10" db="EMBL/GenBank/DDBJ databases">
        <title>Melipona bicolor Genome sequencing and assembly.</title>
        <authorList>
            <person name="Araujo N.S."/>
            <person name="Arias M.C."/>
        </authorList>
    </citation>
    <scope>NUCLEOTIDE SEQUENCE</scope>
    <source>
        <strain evidence="2">USP_2M_L1-L4_2017</strain>
        <tissue evidence="2">Whole body</tissue>
    </source>
</reference>
<feature type="compositionally biased region" description="Basic residues" evidence="1">
    <location>
        <begin position="46"/>
        <end position="55"/>
    </location>
</feature>
<protein>
    <submittedName>
        <fullName evidence="2">Uncharacterized protein</fullName>
    </submittedName>
</protein>
<comment type="caution">
    <text evidence="2">The sequence shown here is derived from an EMBL/GenBank/DDBJ whole genome shotgun (WGS) entry which is preliminary data.</text>
</comment>
<dbReference type="EMBL" id="JAHYIQ010000013">
    <property type="protein sequence ID" value="KAK1126630.1"/>
    <property type="molecule type" value="Genomic_DNA"/>
</dbReference>